<dbReference type="PROSITE" id="PS50943">
    <property type="entry name" value="HTH_CROC1"/>
    <property type="match status" value="1"/>
</dbReference>
<dbReference type="AlphaFoldDB" id="A0A0U9HUI6"/>
<dbReference type="Gene3D" id="1.10.260.40">
    <property type="entry name" value="lambda repressor-like DNA-binding domains"/>
    <property type="match status" value="1"/>
</dbReference>
<organism evidence="3 4">
    <name type="scientific">Thermodesulfovibrio aggregans</name>
    <dbReference type="NCBI Taxonomy" id="86166"/>
    <lineage>
        <taxon>Bacteria</taxon>
        <taxon>Pseudomonadati</taxon>
        <taxon>Nitrospirota</taxon>
        <taxon>Thermodesulfovibrionia</taxon>
        <taxon>Thermodesulfovibrionales</taxon>
        <taxon>Thermodesulfovibrionaceae</taxon>
        <taxon>Thermodesulfovibrio</taxon>
    </lineage>
</organism>
<dbReference type="InterPro" id="IPR022452">
    <property type="entry name" value="MqsA"/>
</dbReference>
<dbReference type="RefSeq" id="WP_059175944.1">
    <property type="nucleotide sequence ID" value="NZ_BCNO01000001.1"/>
</dbReference>
<gene>
    <name evidence="3" type="ORF">TAGGR_1681</name>
</gene>
<evidence type="ECO:0000256" key="1">
    <source>
        <dbReference type="SAM" id="Coils"/>
    </source>
</evidence>
<dbReference type="OrthoDB" id="2087471at2"/>
<dbReference type="InterPro" id="IPR022453">
    <property type="entry name" value="Znf_MqsA-type"/>
</dbReference>
<evidence type="ECO:0000259" key="2">
    <source>
        <dbReference type="PROSITE" id="PS50943"/>
    </source>
</evidence>
<name>A0A0U9HUI6_9BACT</name>
<feature type="coiled-coil region" evidence="1">
    <location>
        <begin position="134"/>
        <end position="161"/>
    </location>
</feature>
<comment type="caution">
    <text evidence="3">The sequence shown here is derived from an EMBL/GenBank/DDBJ whole genome shotgun (WGS) entry which is preliminary data.</text>
</comment>
<evidence type="ECO:0000313" key="3">
    <source>
        <dbReference type="EMBL" id="GAQ94497.1"/>
    </source>
</evidence>
<keyword evidence="1" id="KW-0175">Coiled coil</keyword>
<dbReference type="NCBIfam" id="TIGR03830">
    <property type="entry name" value="CxxCG_CxxCG_HTH"/>
    <property type="match status" value="1"/>
</dbReference>
<protein>
    <submittedName>
        <fullName evidence="3">HTH-type transcriptional regulator</fullName>
    </submittedName>
</protein>
<dbReference type="Gene3D" id="3.10.20.860">
    <property type="match status" value="1"/>
</dbReference>
<dbReference type="InterPro" id="IPR032758">
    <property type="entry name" value="MqsA/HigA-2"/>
</dbReference>
<sequence length="161" mass="18529">MQEFKKCPFCGKGKLVKKVTEEVFNYKGKTITIPDYVIHECNVCGESIVDRKTLKSAGKKLKEFKRQVEGLLTPEEIRNIRKKFGLSQEKMGEILGGGKKSFARYETGQLCQSRPMDNLLRILDAYPFVIQILIKDKIKQVEKQSRKIKDLELQKSLQSSE</sequence>
<dbReference type="InterPro" id="IPR001387">
    <property type="entry name" value="Cro/C1-type_HTH"/>
</dbReference>
<reference evidence="4" key="1">
    <citation type="submission" date="2016-01" db="EMBL/GenBank/DDBJ databases">
        <title>Draft genome sequence of Thermodesulfovibrio aggregans strain TGE-P1.</title>
        <authorList>
            <person name="Sekiguchi Y."/>
            <person name="Ohashi A."/>
            <person name="Matsuura N."/>
            <person name="Tourlousse M.D."/>
        </authorList>
    </citation>
    <scope>NUCLEOTIDE SEQUENCE [LARGE SCALE GENOMIC DNA]</scope>
    <source>
        <strain evidence="4">TGE-P1</strain>
    </source>
</reference>
<dbReference type="InterPro" id="IPR010982">
    <property type="entry name" value="Lambda_DNA-bd_dom_sf"/>
</dbReference>
<dbReference type="SUPFAM" id="SSF47413">
    <property type="entry name" value="lambda repressor-like DNA-binding domains"/>
    <property type="match status" value="1"/>
</dbReference>
<proteinExistence type="predicted"/>
<dbReference type="NCBIfam" id="TIGR03831">
    <property type="entry name" value="YgiT_finger"/>
    <property type="match status" value="1"/>
</dbReference>
<evidence type="ECO:0000313" key="4">
    <source>
        <dbReference type="Proteomes" id="UP000054976"/>
    </source>
</evidence>
<keyword evidence="4" id="KW-1185">Reference proteome</keyword>
<accession>A0A0U9HUI6</accession>
<dbReference type="Pfam" id="PF15731">
    <property type="entry name" value="MqsA_antitoxin"/>
    <property type="match status" value="1"/>
</dbReference>
<feature type="domain" description="HTH cro/C1-type" evidence="2">
    <location>
        <begin position="77"/>
        <end position="109"/>
    </location>
</feature>
<dbReference type="GO" id="GO:0003677">
    <property type="term" value="F:DNA binding"/>
    <property type="evidence" value="ECO:0007669"/>
    <property type="project" value="InterPro"/>
</dbReference>
<dbReference type="CDD" id="cd00093">
    <property type="entry name" value="HTH_XRE"/>
    <property type="match status" value="1"/>
</dbReference>
<dbReference type="Proteomes" id="UP000054976">
    <property type="component" value="Unassembled WGS sequence"/>
</dbReference>
<dbReference type="EMBL" id="BCNO01000001">
    <property type="protein sequence ID" value="GAQ94497.1"/>
    <property type="molecule type" value="Genomic_DNA"/>
</dbReference>
<dbReference type="STRING" id="86166.TAGGR_1681"/>